<evidence type="ECO:0000259" key="5">
    <source>
        <dbReference type="Pfam" id="PF02902"/>
    </source>
</evidence>
<keyword evidence="4" id="KW-0788">Thiol protease</keyword>
<accession>A0A1B6GWL6</accession>
<evidence type="ECO:0000256" key="2">
    <source>
        <dbReference type="ARBA" id="ARBA00022670"/>
    </source>
</evidence>
<dbReference type="InterPro" id="IPR044613">
    <property type="entry name" value="Nep1/2-like"/>
</dbReference>
<evidence type="ECO:0000313" key="6">
    <source>
        <dbReference type="EMBL" id="JAS66852.1"/>
    </source>
</evidence>
<organism evidence="6">
    <name type="scientific">Cuerna arida</name>
    <dbReference type="NCBI Taxonomy" id="1464854"/>
    <lineage>
        <taxon>Eukaryota</taxon>
        <taxon>Metazoa</taxon>
        <taxon>Ecdysozoa</taxon>
        <taxon>Arthropoda</taxon>
        <taxon>Hexapoda</taxon>
        <taxon>Insecta</taxon>
        <taxon>Pterygota</taxon>
        <taxon>Neoptera</taxon>
        <taxon>Paraneoptera</taxon>
        <taxon>Hemiptera</taxon>
        <taxon>Auchenorrhyncha</taxon>
        <taxon>Membracoidea</taxon>
        <taxon>Cicadellidae</taxon>
        <taxon>Cicadellinae</taxon>
        <taxon>Proconiini</taxon>
        <taxon>Cuerna</taxon>
    </lineage>
</organism>
<dbReference type="EMBL" id="GECZ01002917">
    <property type="protein sequence ID" value="JAS66852.1"/>
    <property type="molecule type" value="Transcribed_RNA"/>
</dbReference>
<dbReference type="AlphaFoldDB" id="A0A1B6GWL6"/>
<feature type="non-terminal residue" evidence="6">
    <location>
        <position position="1"/>
    </location>
</feature>
<dbReference type="GO" id="GO:0000338">
    <property type="term" value="P:protein deneddylation"/>
    <property type="evidence" value="ECO:0007669"/>
    <property type="project" value="TreeGrafter"/>
</dbReference>
<keyword evidence="2" id="KW-0645">Protease</keyword>
<proteinExistence type="inferred from homology"/>
<dbReference type="Pfam" id="PF02902">
    <property type="entry name" value="Peptidase_C48"/>
    <property type="match status" value="1"/>
</dbReference>
<feature type="non-terminal residue" evidence="6">
    <location>
        <position position="100"/>
    </location>
</feature>
<evidence type="ECO:0000256" key="3">
    <source>
        <dbReference type="ARBA" id="ARBA00022801"/>
    </source>
</evidence>
<dbReference type="GO" id="GO:0019784">
    <property type="term" value="F:deNEDDylase activity"/>
    <property type="evidence" value="ECO:0007669"/>
    <property type="project" value="InterPro"/>
</dbReference>
<dbReference type="PANTHER" id="PTHR46468:SF1">
    <property type="entry name" value="SENTRIN-SPECIFIC PROTEASE 8"/>
    <property type="match status" value="1"/>
</dbReference>
<dbReference type="PANTHER" id="PTHR46468">
    <property type="entry name" value="SENTRIN-SPECIFIC PROTEASE 8"/>
    <property type="match status" value="1"/>
</dbReference>
<name>A0A1B6GWL6_9HEMI</name>
<dbReference type="GO" id="GO:0006508">
    <property type="term" value="P:proteolysis"/>
    <property type="evidence" value="ECO:0007669"/>
    <property type="project" value="UniProtKB-KW"/>
</dbReference>
<sequence>LLYAKNKKKFFYFDSLGTYNYSSAVKVAEKLSFYVGLEGEVSIEKCTSPQQNNTTECGIHMILTAEALIGNIMGSETGDVHFSIPEINELDVWTKRAQLT</sequence>
<dbReference type="GO" id="GO:0008234">
    <property type="term" value="F:cysteine-type peptidase activity"/>
    <property type="evidence" value="ECO:0007669"/>
    <property type="project" value="UniProtKB-KW"/>
</dbReference>
<dbReference type="InterPro" id="IPR003653">
    <property type="entry name" value="Peptidase_C48_C"/>
</dbReference>
<dbReference type="SUPFAM" id="SSF54001">
    <property type="entry name" value="Cysteine proteinases"/>
    <property type="match status" value="1"/>
</dbReference>
<dbReference type="Gene3D" id="3.40.395.10">
    <property type="entry name" value="Adenoviral Proteinase, Chain A"/>
    <property type="match status" value="1"/>
</dbReference>
<reference evidence="6" key="1">
    <citation type="submission" date="2015-11" db="EMBL/GenBank/DDBJ databases">
        <title>De novo transcriptome assembly of four potential Pierce s Disease insect vectors from Arizona vineyards.</title>
        <authorList>
            <person name="Tassone E.E."/>
        </authorList>
    </citation>
    <scope>NUCLEOTIDE SEQUENCE</scope>
</reference>
<evidence type="ECO:0000256" key="4">
    <source>
        <dbReference type="ARBA" id="ARBA00022807"/>
    </source>
</evidence>
<keyword evidence="3" id="KW-0378">Hydrolase</keyword>
<protein>
    <recommendedName>
        <fullName evidence="5">Ubiquitin-like protease family profile domain-containing protein</fullName>
    </recommendedName>
</protein>
<gene>
    <name evidence="6" type="ORF">g.1422</name>
</gene>
<comment type="similarity">
    <text evidence="1">Belongs to the peptidase C48 family.</text>
</comment>
<feature type="domain" description="Ubiquitin-like protease family profile" evidence="5">
    <location>
        <begin position="5"/>
        <end position="70"/>
    </location>
</feature>
<evidence type="ECO:0000256" key="1">
    <source>
        <dbReference type="ARBA" id="ARBA00005234"/>
    </source>
</evidence>
<dbReference type="InterPro" id="IPR038765">
    <property type="entry name" value="Papain-like_cys_pep_sf"/>
</dbReference>